<dbReference type="SUPFAM" id="SSF88723">
    <property type="entry name" value="PIN domain-like"/>
    <property type="match status" value="1"/>
</dbReference>
<evidence type="ECO:0000313" key="6">
    <source>
        <dbReference type="EMBL" id="KJL22547.1"/>
    </source>
</evidence>
<dbReference type="AlphaFoldDB" id="A0A0F0KNR1"/>
<keyword evidence="1" id="KW-0540">Nuclease</keyword>
<accession>A0A0F0KNR1</accession>
<protein>
    <submittedName>
        <fullName evidence="6">tRNA(FMet)-specific endonuclease VapC</fullName>
    </submittedName>
</protein>
<dbReference type="RefSeq" id="WP_045263751.1">
    <property type="nucleotide sequence ID" value="NZ_JYIV01000025.1"/>
</dbReference>
<dbReference type="GO" id="GO:0046872">
    <property type="term" value="F:metal ion binding"/>
    <property type="evidence" value="ECO:0007669"/>
    <property type="project" value="UniProtKB-KW"/>
</dbReference>
<evidence type="ECO:0000256" key="4">
    <source>
        <dbReference type="ARBA" id="ARBA00022842"/>
    </source>
</evidence>
<dbReference type="PATRIC" id="fig|82380.10.peg.1871"/>
<gene>
    <name evidence="6" type="primary">vapC</name>
    <name evidence="6" type="ORF">RN51_01861</name>
</gene>
<reference evidence="6 7" key="1">
    <citation type="submission" date="2015-02" db="EMBL/GenBank/DDBJ databases">
        <title>Draft genome sequences of ten Microbacterium spp. with emphasis on heavy metal contaminated environments.</title>
        <authorList>
            <person name="Corretto E."/>
        </authorList>
    </citation>
    <scope>NUCLEOTIDE SEQUENCE [LARGE SCALE GENOMIC DNA]</scope>
    <source>
        <strain evidence="6 7">BEL163</strain>
    </source>
</reference>
<proteinExistence type="predicted"/>
<evidence type="ECO:0000256" key="3">
    <source>
        <dbReference type="ARBA" id="ARBA00022801"/>
    </source>
</evidence>
<keyword evidence="4" id="KW-0460">Magnesium</keyword>
<dbReference type="CDD" id="cd18682">
    <property type="entry name" value="PIN_VapC-like"/>
    <property type="match status" value="1"/>
</dbReference>
<dbReference type="InterPro" id="IPR002716">
    <property type="entry name" value="PIN_dom"/>
</dbReference>
<dbReference type="Proteomes" id="UP000033725">
    <property type="component" value="Unassembled WGS sequence"/>
</dbReference>
<evidence type="ECO:0000256" key="2">
    <source>
        <dbReference type="ARBA" id="ARBA00022723"/>
    </source>
</evidence>
<comment type="caution">
    <text evidence="6">The sequence shown here is derived from an EMBL/GenBank/DDBJ whole genome shotgun (WGS) entry which is preliminary data.</text>
</comment>
<organism evidence="6 7">
    <name type="scientific">Microbacterium oxydans</name>
    <dbReference type="NCBI Taxonomy" id="82380"/>
    <lineage>
        <taxon>Bacteria</taxon>
        <taxon>Bacillati</taxon>
        <taxon>Actinomycetota</taxon>
        <taxon>Actinomycetes</taxon>
        <taxon>Micrococcales</taxon>
        <taxon>Microbacteriaceae</taxon>
        <taxon>Microbacterium</taxon>
    </lineage>
</organism>
<sequence>MVVDASALLAFLQGGPGADRVEEILDDSVIGAANWSEVAQKVRASGADWGIASGLLLSYRLKVEPVSQRDAEAAAESWKRGSGLSLGDRLCLALARRLDLPVLTADRVWGESERIEQLRR</sequence>
<feature type="domain" description="PIN" evidence="5">
    <location>
        <begin position="1"/>
        <end position="108"/>
    </location>
</feature>
<evidence type="ECO:0000259" key="5">
    <source>
        <dbReference type="Pfam" id="PF01850"/>
    </source>
</evidence>
<evidence type="ECO:0000256" key="1">
    <source>
        <dbReference type="ARBA" id="ARBA00022722"/>
    </source>
</evidence>
<dbReference type="Pfam" id="PF01850">
    <property type="entry name" value="PIN"/>
    <property type="match status" value="1"/>
</dbReference>
<dbReference type="InterPro" id="IPR029060">
    <property type="entry name" value="PIN-like_dom_sf"/>
</dbReference>
<keyword evidence="3" id="KW-0378">Hydrolase</keyword>
<dbReference type="GO" id="GO:0016787">
    <property type="term" value="F:hydrolase activity"/>
    <property type="evidence" value="ECO:0007669"/>
    <property type="project" value="UniProtKB-KW"/>
</dbReference>
<keyword evidence="6" id="KW-0255">Endonuclease</keyword>
<dbReference type="Gene3D" id="3.40.50.1010">
    <property type="entry name" value="5'-nuclease"/>
    <property type="match status" value="1"/>
</dbReference>
<dbReference type="EMBL" id="JYIV01000025">
    <property type="protein sequence ID" value="KJL22547.1"/>
    <property type="molecule type" value="Genomic_DNA"/>
</dbReference>
<evidence type="ECO:0000313" key="7">
    <source>
        <dbReference type="Proteomes" id="UP000033725"/>
    </source>
</evidence>
<name>A0A0F0KNR1_9MICO</name>
<dbReference type="GO" id="GO:0004519">
    <property type="term" value="F:endonuclease activity"/>
    <property type="evidence" value="ECO:0007669"/>
    <property type="project" value="UniProtKB-KW"/>
</dbReference>
<keyword evidence="2" id="KW-0479">Metal-binding</keyword>